<name>A0A1E4TPF9_PACTA</name>
<protein>
    <submittedName>
        <fullName evidence="5">Uncharacterized protein</fullName>
    </submittedName>
</protein>
<evidence type="ECO:0000256" key="3">
    <source>
        <dbReference type="PROSITE-ProRule" id="PRU00023"/>
    </source>
</evidence>
<evidence type="ECO:0000256" key="1">
    <source>
        <dbReference type="ARBA" id="ARBA00022737"/>
    </source>
</evidence>
<dbReference type="EMBL" id="KV454017">
    <property type="protein sequence ID" value="ODV93631.1"/>
    <property type="molecule type" value="Genomic_DNA"/>
</dbReference>
<dbReference type="OrthoDB" id="19174at2759"/>
<keyword evidence="6" id="KW-1185">Reference proteome</keyword>
<accession>A0A1E4TPF9</accession>
<dbReference type="Pfam" id="PF12796">
    <property type="entry name" value="Ank_2"/>
    <property type="match status" value="1"/>
</dbReference>
<feature type="region of interest" description="Disordered" evidence="4">
    <location>
        <begin position="126"/>
        <end position="154"/>
    </location>
</feature>
<dbReference type="PROSITE" id="PS50088">
    <property type="entry name" value="ANK_REPEAT"/>
    <property type="match status" value="1"/>
</dbReference>
<sequence>MVANIWVAASDNQIGLVKNYIDSGEFTPNSKDINGYTPIHAATSYGHIELLTYLISKGGDINIQDADGDTPLHHVEDLRVAKFLIEQLKADYMVKNHSGKTAYRNIEEEDEFPEIAEYLRSLEYKNGEDTENNNNNNNNNSFLDSLPEPGETIGGHQIQYKYEDEPLPAPHSQNDNEISILSGLSEEGRENKLKKIVESENPEEALRELVTEAVHQHIQHIKENNDLNNEGPSSKKRKE</sequence>
<evidence type="ECO:0000313" key="5">
    <source>
        <dbReference type="EMBL" id="ODV93631.1"/>
    </source>
</evidence>
<reference evidence="6" key="1">
    <citation type="submission" date="2016-05" db="EMBL/GenBank/DDBJ databases">
        <title>Comparative genomics of biotechnologically important yeasts.</title>
        <authorList>
            <consortium name="DOE Joint Genome Institute"/>
            <person name="Riley R."/>
            <person name="Haridas S."/>
            <person name="Wolfe K.H."/>
            <person name="Lopes M.R."/>
            <person name="Hittinger C.T."/>
            <person name="Goker M."/>
            <person name="Salamov A."/>
            <person name="Wisecaver J."/>
            <person name="Long T.M."/>
            <person name="Aerts A.L."/>
            <person name="Barry K."/>
            <person name="Choi C."/>
            <person name="Clum A."/>
            <person name="Coughlan A.Y."/>
            <person name="Deshpande S."/>
            <person name="Douglass A.P."/>
            <person name="Hanson S.J."/>
            <person name="Klenk H.-P."/>
            <person name="Labutti K."/>
            <person name="Lapidus A."/>
            <person name="Lindquist E."/>
            <person name="Lipzen A."/>
            <person name="Meier-Kolthoff J.P."/>
            <person name="Ohm R.A."/>
            <person name="Otillar R.P."/>
            <person name="Pangilinan J."/>
            <person name="Peng Y."/>
            <person name="Rokas A."/>
            <person name="Rosa C.A."/>
            <person name="Scheuner C."/>
            <person name="Sibirny A.A."/>
            <person name="Slot J.C."/>
            <person name="Stielow J.B."/>
            <person name="Sun H."/>
            <person name="Kurtzman C.P."/>
            <person name="Blackwell M."/>
            <person name="Grigoriev I.V."/>
            <person name="Jeffries T.W."/>
        </authorList>
    </citation>
    <scope>NUCLEOTIDE SEQUENCE [LARGE SCALE GENOMIC DNA]</scope>
    <source>
        <strain evidence="6">NRRL Y-2460</strain>
    </source>
</reference>
<feature type="repeat" description="ANK" evidence="3">
    <location>
        <begin position="34"/>
        <end position="66"/>
    </location>
</feature>
<dbReference type="Proteomes" id="UP000094236">
    <property type="component" value="Unassembled WGS sequence"/>
</dbReference>
<keyword evidence="1" id="KW-0677">Repeat</keyword>
<keyword evidence="2 3" id="KW-0040">ANK repeat</keyword>
<dbReference type="SMART" id="SM00248">
    <property type="entry name" value="ANK"/>
    <property type="match status" value="2"/>
</dbReference>
<dbReference type="Gene3D" id="1.25.40.20">
    <property type="entry name" value="Ankyrin repeat-containing domain"/>
    <property type="match status" value="1"/>
</dbReference>
<dbReference type="SUPFAM" id="SSF48403">
    <property type="entry name" value="Ankyrin repeat"/>
    <property type="match status" value="1"/>
</dbReference>
<proteinExistence type="predicted"/>
<evidence type="ECO:0000256" key="2">
    <source>
        <dbReference type="ARBA" id="ARBA00023043"/>
    </source>
</evidence>
<dbReference type="InterPro" id="IPR036770">
    <property type="entry name" value="Ankyrin_rpt-contain_sf"/>
</dbReference>
<dbReference type="PROSITE" id="PS50297">
    <property type="entry name" value="ANK_REP_REGION"/>
    <property type="match status" value="1"/>
</dbReference>
<feature type="region of interest" description="Disordered" evidence="4">
    <location>
        <begin position="220"/>
        <end position="239"/>
    </location>
</feature>
<gene>
    <name evidence="5" type="ORF">PACTADRAFT_45722</name>
</gene>
<evidence type="ECO:0000313" key="6">
    <source>
        <dbReference type="Proteomes" id="UP000094236"/>
    </source>
</evidence>
<evidence type="ECO:0000256" key="4">
    <source>
        <dbReference type="SAM" id="MobiDB-lite"/>
    </source>
</evidence>
<organism evidence="5 6">
    <name type="scientific">Pachysolen tannophilus NRRL Y-2460</name>
    <dbReference type="NCBI Taxonomy" id="669874"/>
    <lineage>
        <taxon>Eukaryota</taxon>
        <taxon>Fungi</taxon>
        <taxon>Dikarya</taxon>
        <taxon>Ascomycota</taxon>
        <taxon>Saccharomycotina</taxon>
        <taxon>Pichiomycetes</taxon>
        <taxon>Pachysolenaceae</taxon>
        <taxon>Pachysolen</taxon>
    </lineage>
</organism>
<dbReference type="STRING" id="669874.A0A1E4TPF9"/>
<dbReference type="AlphaFoldDB" id="A0A1E4TPF9"/>
<dbReference type="PANTHER" id="PTHR24171">
    <property type="entry name" value="ANKYRIN REPEAT DOMAIN-CONTAINING PROTEIN 39-RELATED"/>
    <property type="match status" value="1"/>
</dbReference>
<dbReference type="InterPro" id="IPR002110">
    <property type="entry name" value="Ankyrin_rpt"/>
</dbReference>